<feature type="repeat" description="TPR" evidence="3">
    <location>
        <begin position="74"/>
        <end position="107"/>
    </location>
</feature>
<dbReference type="VEuPathDB" id="TriTrypDB:Lsey_0012_0040"/>
<dbReference type="OrthoDB" id="2423701at2759"/>
<comment type="caution">
    <text evidence="4">The sequence shown here is derived from an EMBL/GenBank/DDBJ whole genome shotgun (WGS) entry which is preliminary data.</text>
</comment>
<sequence>MSEDDFAKASALFAARKYHEAISAYTAIGAATSTSLSNKARALNNISACYAALEDYGKALSMALEVIALQPDNAKALGRAGTAQEGLKHYEEAAQYFSRAASLDPAHLHYSAGVQRCLALVQARRGVATAESKDAYYYKKSVEKGTESMKASNFLEAIRHFGKALDLFPATAAPCERATLLSNRSAALYRAGRTEESADDALDATKADATYARAFFRLGTAKAKLKKIGEAYDALTTCIQLDPDHSEARQLLAEVTPAALEARKTAEERARDHAHRVADISAKINEEQAVKSAATLPRVAVARGSSYAYCNFCNETGHTRAECPLRRRKRPRPM</sequence>
<dbReference type="PANTHER" id="PTHR45831">
    <property type="entry name" value="LD24721P"/>
    <property type="match status" value="1"/>
</dbReference>
<dbReference type="Gene3D" id="1.25.40.10">
    <property type="entry name" value="Tetratricopeptide repeat domain"/>
    <property type="match status" value="2"/>
</dbReference>
<dbReference type="AlphaFoldDB" id="A0A0N1IBD2"/>
<dbReference type="PANTHER" id="PTHR45831:SF5">
    <property type="entry name" value="STI1 DOMAIN-CONTAINING PROTEIN"/>
    <property type="match status" value="1"/>
</dbReference>
<dbReference type="OMA" id="SAYSYCN"/>
<dbReference type="SUPFAM" id="SSF57756">
    <property type="entry name" value="Retrovirus zinc finger-like domains"/>
    <property type="match status" value="1"/>
</dbReference>
<name>A0A0N1IBD2_LEPSE</name>
<dbReference type="InterPro" id="IPR047150">
    <property type="entry name" value="SGT"/>
</dbReference>
<dbReference type="GO" id="GO:0008270">
    <property type="term" value="F:zinc ion binding"/>
    <property type="evidence" value="ECO:0007669"/>
    <property type="project" value="InterPro"/>
</dbReference>
<organism evidence="4 5">
    <name type="scientific">Leptomonas seymouri</name>
    <dbReference type="NCBI Taxonomy" id="5684"/>
    <lineage>
        <taxon>Eukaryota</taxon>
        <taxon>Discoba</taxon>
        <taxon>Euglenozoa</taxon>
        <taxon>Kinetoplastea</taxon>
        <taxon>Metakinetoplastina</taxon>
        <taxon>Trypanosomatida</taxon>
        <taxon>Trypanosomatidae</taxon>
        <taxon>Leishmaniinae</taxon>
        <taxon>Leptomonas</taxon>
    </lineage>
</organism>
<dbReference type="GO" id="GO:0060090">
    <property type="term" value="F:molecular adaptor activity"/>
    <property type="evidence" value="ECO:0007669"/>
    <property type="project" value="TreeGrafter"/>
</dbReference>
<evidence type="ECO:0000256" key="2">
    <source>
        <dbReference type="ARBA" id="ARBA00022803"/>
    </source>
</evidence>
<evidence type="ECO:0000256" key="1">
    <source>
        <dbReference type="ARBA" id="ARBA00022737"/>
    </source>
</evidence>
<keyword evidence="2 3" id="KW-0802">TPR repeat</keyword>
<dbReference type="PROSITE" id="PS50005">
    <property type="entry name" value="TPR"/>
    <property type="match status" value="3"/>
</dbReference>
<feature type="repeat" description="TPR" evidence="3">
    <location>
        <begin position="40"/>
        <end position="73"/>
    </location>
</feature>
<keyword evidence="1" id="KW-0677">Repeat</keyword>
<feature type="repeat" description="TPR" evidence="3">
    <location>
        <begin position="212"/>
        <end position="245"/>
    </location>
</feature>
<dbReference type="Pfam" id="PF13432">
    <property type="entry name" value="TPR_16"/>
    <property type="match status" value="1"/>
</dbReference>
<protein>
    <submittedName>
        <fullName evidence="4">Uncharacterized protein</fullName>
    </submittedName>
</protein>
<dbReference type="InterPro" id="IPR011990">
    <property type="entry name" value="TPR-like_helical_dom_sf"/>
</dbReference>
<dbReference type="EMBL" id="LJSK01000012">
    <property type="protein sequence ID" value="KPI89985.1"/>
    <property type="molecule type" value="Genomic_DNA"/>
</dbReference>
<dbReference type="GO" id="GO:0006620">
    <property type="term" value="P:post-translational protein targeting to endoplasmic reticulum membrane"/>
    <property type="evidence" value="ECO:0007669"/>
    <property type="project" value="TreeGrafter"/>
</dbReference>
<evidence type="ECO:0000313" key="5">
    <source>
        <dbReference type="Proteomes" id="UP000038009"/>
    </source>
</evidence>
<accession>A0A0N1IBD2</accession>
<dbReference type="SUPFAM" id="SSF48452">
    <property type="entry name" value="TPR-like"/>
    <property type="match status" value="1"/>
</dbReference>
<dbReference type="Proteomes" id="UP000038009">
    <property type="component" value="Unassembled WGS sequence"/>
</dbReference>
<dbReference type="Pfam" id="PF16588">
    <property type="entry name" value="zf-C2H2_10"/>
    <property type="match status" value="1"/>
</dbReference>
<dbReference type="InterPro" id="IPR036875">
    <property type="entry name" value="Znf_CCHC_sf"/>
</dbReference>
<keyword evidence="5" id="KW-1185">Reference proteome</keyword>
<dbReference type="GO" id="GO:0003676">
    <property type="term" value="F:nucleic acid binding"/>
    <property type="evidence" value="ECO:0007669"/>
    <property type="project" value="InterPro"/>
</dbReference>
<dbReference type="GO" id="GO:0072380">
    <property type="term" value="C:TRC complex"/>
    <property type="evidence" value="ECO:0007669"/>
    <property type="project" value="TreeGrafter"/>
</dbReference>
<proteinExistence type="predicted"/>
<evidence type="ECO:0000256" key="3">
    <source>
        <dbReference type="PROSITE-ProRule" id="PRU00339"/>
    </source>
</evidence>
<reference evidence="4 5" key="1">
    <citation type="journal article" date="2015" name="PLoS Pathog.">
        <title>Leptomonas seymouri: Adaptations to the Dixenous Life Cycle Analyzed by Genome Sequencing, Transcriptome Profiling and Co-infection with Leishmania donovani.</title>
        <authorList>
            <person name="Kraeva N."/>
            <person name="Butenko A."/>
            <person name="Hlavacova J."/>
            <person name="Kostygov A."/>
            <person name="Myskova J."/>
            <person name="Grybchuk D."/>
            <person name="Lestinova T."/>
            <person name="Votypka J."/>
            <person name="Volf P."/>
            <person name="Opperdoes F."/>
            <person name="Flegontov P."/>
            <person name="Lukes J."/>
            <person name="Yurchenko V."/>
        </authorList>
    </citation>
    <scope>NUCLEOTIDE SEQUENCE [LARGE SCALE GENOMIC DNA]</scope>
    <source>
        <strain evidence="4 5">ATCC 30220</strain>
    </source>
</reference>
<dbReference type="SMART" id="SM00028">
    <property type="entry name" value="TPR"/>
    <property type="match status" value="5"/>
</dbReference>
<dbReference type="Pfam" id="PF13181">
    <property type="entry name" value="TPR_8"/>
    <property type="match status" value="1"/>
</dbReference>
<dbReference type="InterPro" id="IPR019734">
    <property type="entry name" value="TPR_rpt"/>
</dbReference>
<dbReference type="GO" id="GO:0016020">
    <property type="term" value="C:membrane"/>
    <property type="evidence" value="ECO:0007669"/>
    <property type="project" value="TreeGrafter"/>
</dbReference>
<evidence type="ECO:0000313" key="4">
    <source>
        <dbReference type="EMBL" id="KPI89985.1"/>
    </source>
</evidence>
<gene>
    <name evidence="4" type="ORF">ABL78_0845</name>
</gene>